<dbReference type="PROSITE" id="PS00018">
    <property type="entry name" value="EF_HAND_1"/>
    <property type="match status" value="2"/>
</dbReference>
<proteinExistence type="predicted"/>
<name>A0A914X3V7_9BILA</name>
<dbReference type="GO" id="GO:0005509">
    <property type="term" value="F:calcium ion binding"/>
    <property type="evidence" value="ECO:0007669"/>
    <property type="project" value="InterPro"/>
</dbReference>
<accession>A0A914X3V7</accession>
<feature type="signal peptide" evidence="2">
    <location>
        <begin position="1"/>
        <end position="22"/>
    </location>
</feature>
<dbReference type="AlphaFoldDB" id="A0A914X3V7"/>
<organism evidence="4 5">
    <name type="scientific">Plectus sambesii</name>
    <dbReference type="NCBI Taxonomy" id="2011161"/>
    <lineage>
        <taxon>Eukaryota</taxon>
        <taxon>Metazoa</taxon>
        <taxon>Ecdysozoa</taxon>
        <taxon>Nematoda</taxon>
        <taxon>Chromadorea</taxon>
        <taxon>Plectida</taxon>
        <taxon>Plectina</taxon>
        <taxon>Plectoidea</taxon>
        <taxon>Plectidae</taxon>
        <taxon>Plectus</taxon>
    </lineage>
</organism>
<dbReference type="InterPro" id="IPR002048">
    <property type="entry name" value="EF_hand_dom"/>
</dbReference>
<dbReference type="Proteomes" id="UP000887566">
    <property type="component" value="Unplaced"/>
</dbReference>
<evidence type="ECO:0000313" key="4">
    <source>
        <dbReference type="Proteomes" id="UP000887566"/>
    </source>
</evidence>
<dbReference type="InterPro" id="IPR018247">
    <property type="entry name" value="EF_Hand_1_Ca_BS"/>
</dbReference>
<dbReference type="WBParaSite" id="PSAMB.scaffold6371size9618.g28382.t1">
    <property type="protein sequence ID" value="PSAMB.scaffold6371size9618.g28382.t1"/>
    <property type="gene ID" value="PSAMB.scaffold6371size9618.g28382"/>
</dbReference>
<feature type="domain" description="EF-hand" evidence="3">
    <location>
        <begin position="109"/>
        <end position="144"/>
    </location>
</feature>
<feature type="domain" description="EF-hand" evidence="3">
    <location>
        <begin position="76"/>
        <end position="105"/>
    </location>
</feature>
<keyword evidence="2" id="KW-0732">Signal</keyword>
<evidence type="ECO:0000256" key="1">
    <source>
        <dbReference type="ARBA" id="ARBA00022837"/>
    </source>
</evidence>
<reference evidence="5" key="1">
    <citation type="submission" date="2022-11" db="UniProtKB">
        <authorList>
            <consortium name="WormBaseParasite"/>
        </authorList>
    </citation>
    <scope>IDENTIFICATION</scope>
</reference>
<feature type="chain" id="PRO_5036719879" evidence="2">
    <location>
        <begin position="23"/>
        <end position="193"/>
    </location>
</feature>
<dbReference type="SUPFAM" id="SSF47473">
    <property type="entry name" value="EF-hand"/>
    <property type="match status" value="1"/>
</dbReference>
<sequence>MVNAIATAVLVVLGSFYALAIGIEPAVKILPDGLTDFVYQEETHDEEFKRADANGDGQLDKCEFPNRNKWAAQSNEEQFKEFDTNADGFVSKDEQDAYFKKQEEEALRWKMEYYNNTLQEFDTNGDQLLQQDELAKLMRTRYSSEPNADFPFATFDLNADKGIDTEELEKFESNIPWDKVTPIEAAVQPAVIF</sequence>
<keyword evidence="4" id="KW-1185">Reference proteome</keyword>
<evidence type="ECO:0000259" key="3">
    <source>
        <dbReference type="PROSITE" id="PS50222"/>
    </source>
</evidence>
<evidence type="ECO:0000313" key="5">
    <source>
        <dbReference type="WBParaSite" id="PSAMB.scaffold6371size9618.g28382.t1"/>
    </source>
</evidence>
<dbReference type="SMART" id="SM00054">
    <property type="entry name" value="EFh"/>
    <property type="match status" value="4"/>
</dbReference>
<evidence type="ECO:0000256" key="2">
    <source>
        <dbReference type="SAM" id="SignalP"/>
    </source>
</evidence>
<keyword evidence="1" id="KW-0106">Calcium</keyword>
<dbReference type="PROSITE" id="PS50222">
    <property type="entry name" value="EF_HAND_2"/>
    <property type="match status" value="2"/>
</dbReference>
<dbReference type="Gene3D" id="1.10.238.10">
    <property type="entry name" value="EF-hand"/>
    <property type="match status" value="2"/>
</dbReference>
<dbReference type="Pfam" id="PF13202">
    <property type="entry name" value="EF-hand_5"/>
    <property type="match status" value="2"/>
</dbReference>
<dbReference type="InterPro" id="IPR011992">
    <property type="entry name" value="EF-hand-dom_pair"/>
</dbReference>
<protein>
    <submittedName>
        <fullName evidence="5">EF-hand domain-containing protein</fullName>
    </submittedName>
</protein>